<evidence type="ECO:0008006" key="4">
    <source>
        <dbReference type="Google" id="ProtNLM"/>
    </source>
</evidence>
<dbReference type="PANTHER" id="PTHR42060:SF1">
    <property type="entry name" value="NHL REPEAT-CONTAINING PROTEIN"/>
    <property type="match status" value="1"/>
</dbReference>
<gene>
    <name evidence="2" type="ORF">N0V91_007162</name>
</gene>
<dbReference type="Gene3D" id="2.120.10.30">
    <property type="entry name" value="TolB, C-terminal domain"/>
    <property type="match status" value="1"/>
</dbReference>
<sequence>MLFRRFFATLSLFHSSSSRPTTDDPWTYPQVGLPLATLTVAQLTSVPAWLENIAVRNSGDLLVTQFAPTPILYTVRNPSLPNATLESIYEFNTITNILGIAETRPDTFLIVGGNATANATGYVGTFSAWEVNFLKDKTSVHKIVNVPEAMFLNGVVALPKAPDVVLIADSQFGLLFRLDTRRGTYEIIADRPEFKPQPERFNKTVGFGINGVKIRDGFLYFSNTNLVNIYRVPITKDGYLDGHGKASVELYADLNSVTTFIDDFEIGPDGTVWVVTNDDNTLVAVAPRSRKVEVVAGAKDQLTLAGGTGAVFGRTKKDKHVLYISTAGGLDAPVNGTLVEPGKVAGVDTRRWG</sequence>
<feature type="signal peptide" evidence="1">
    <location>
        <begin position="1"/>
        <end position="18"/>
    </location>
</feature>
<dbReference type="PANTHER" id="PTHR42060">
    <property type="entry name" value="NHL REPEAT-CONTAINING PROTEIN-RELATED"/>
    <property type="match status" value="1"/>
</dbReference>
<comment type="caution">
    <text evidence="2">The sequence shown here is derived from an EMBL/GenBank/DDBJ whole genome shotgun (WGS) entry which is preliminary data.</text>
</comment>
<keyword evidence="1" id="KW-0732">Signal</keyword>
<evidence type="ECO:0000313" key="2">
    <source>
        <dbReference type="EMBL" id="KAJ4402449.1"/>
    </source>
</evidence>
<evidence type="ECO:0000256" key="1">
    <source>
        <dbReference type="SAM" id="SignalP"/>
    </source>
</evidence>
<organism evidence="2 3">
    <name type="scientific">Didymella pomorum</name>
    <dbReference type="NCBI Taxonomy" id="749634"/>
    <lineage>
        <taxon>Eukaryota</taxon>
        <taxon>Fungi</taxon>
        <taxon>Dikarya</taxon>
        <taxon>Ascomycota</taxon>
        <taxon>Pezizomycotina</taxon>
        <taxon>Dothideomycetes</taxon>
        <taxon>Pleosporomycetidae</taxon>
        <taxon>Pleosporales</taxon>
        <taxon>Pleosporineae</taxon>
        <taxon>Didymellaceae</taxon>
        <taxon>Didymella</taxon>
    </lineage>
</organism>
<dbReference type="SUPFAM" id="SSF63829">
    <property type="entry name" value="Calcium-dependent phosphotriesterase"/>
    <property type="match status" value="1"/>
</dbReference>
<dbReference type="InterPro" id="IPR011042">
    <property type="entry name" value="6-blade_b-propeller_TolB-like"/>
</dbReference>
<dbReference type="Proteomes" id="UP001140510">
    <property type="component" value="Unassembled WGS sequence"/>
</dbReference>
<accession>A0A9W8ZDP7</accession>
<evidence type="ECO:0000313" key="3">
    <source>
        <dbReference type="Proteomes" id="UP001140510"/>
    </source>
</evidence>
<feature type="chain" id="PRO_5040733596" description="SMP-30/Gluconolactonase/LRE-like region domain-containing protein" evidence="1">
    <location>
        <begin position="19"/>
        <end position="353"/>
    </location>
</feature>
<dbReference type="OrthoDB" id="9977941at2759"/>
<proteinExistence type="predicted"/>
<name>A0A9W8ZDP7_9PLEO</name>
<dbReference type="AlphaFoldDB" id="A0A9W8ZDP7"/>
<reference evidence="2" key="1">
    <citation type="submission" date="2022-10" db="EMBL/GenBank/DDBJ databases">
        <title>Tapping the CABI collections for fungal endophytes: first genome assemblies for Collariella, Neodidymelliopsis, Ascochyta clinopodiicola, Didymella pomorum, Didymosphaeria variabile, Neocosmospora piperis and Neocucurbitaria cava.</title>
        <authorList>
            <person name="Hill R."/>
        </authorList>
    </citation>
    <scope>NUCLEOTIDE SEQUENCE</scope>
    <source>
        <strain evidence="2">IMI 355091</strain>
    </source>
</reference>
<keyword evidence="3" id="KW-1185">Reference proteome</keyword>
<protein>
    <recommendedName>
        <fullName evidence="4">SMP-30/Gluconolactonase/LRE-like region domain-containing protein</fullName>
    </recommendedName>
</protein>
<dbReference type="EMBL" id="JAPEVA010000061">
    <property type="protein sequence ID" value="KAJ4402449.1"/>
    <property type="molecule type" value="Genomic_DNA"/>
</dbReference>
<dbReference type="InterPro" id="IPR052998">
    <property type="entry name" value="Hetero-Diels-Alderase-like"/>
</dbReference>